<dbReference type="InterPro" id="IPR036582">
    <property type="entry name" value="Mao_N_sf"/>
</dbReference>
<proteinExistence type="predicted"/>
<reference evidence="2 3" key="2">
    <citation type="journal article" date="2012" name="Stand. Genomic Sci.">
        <title>Complete Genome Sequence of Clostridium clariflavum DSM 19732.</title>
        <authorList>
            <person name="Izquierdo J.A."/>
            <person name="Goodwin L."/>
            <person name="Davenport K.W."/>
            <person name="Teshima H."/>
            <person name="Bruce D."/>
            <person name="Detter C."/>
            <person name="Tapia R."/>
            <person name="Han S."/>
            <person name="Land M."/>
            <person name="Hauser L."/>
            <person name="Jeffries C.D."/>
            <person name="Han J."/>
            <person name="Pitluck S."/>
            <person name="Nolan M."/>
            <person name="Chen A."/>
            <person name="Huntemann M."/>
            <person name="Mavromatis K."/>
            <person name="Mikhailova N."/>
            <person name="Liolios K."/>
            <person name="Woyke T."/>
            <person name="Lynd L.R."/>
        </authorList>
    </citation>
    <scope>NUCLEOTIDE SEQUENCE [LARGE SCALE GENOMIC DNA]</scope>
    <source>
        <strain evidence="3">DSM 19732 / NBRC 101661 / EBR45</strain>
    </source>
</reference>
<evidence type="ECO:0000313" key="3">
    <source>
        <dbReference type="Proteomes" id="UP000005435"/>
    </source>
</evidence>
<dbReference type="HOGENOM" id="CLU_914829_0_0_9"/>
<dbReference type="SUPFAM" id="SSF55383">
    <property type="entry name" value="Copper amine oxidase, domain N"/>
    <property type="match status" value="1"/>
</dbReference>
<gene>
    <name evidence="2" type="ordered locus">Clocl_3183</name>
</gene>
<reference evidence="3" key="1">
    <citation type="submission" date="2011-12" db="EMBL/GenBank/DDBJ databases">
        <title>Complete sequence of Clostridium clariflavum DSM 19732.</title>
        <authorList>
            <consortium name="US DOE Joint Genome Institute"/>
            <person name="Lucas S."/>
            <person name="Han J."/>
            <person name="Lapidus A."/>
            <person name="Cheng J.-F."/>
            <person name="Goodwin L."/>
            <person name="Pitluck S."/>
            <person name="Peters L."/>
            <person name="Teshima H."/>
            <person name="Detter J.C."/>
            <person name="Han C."/>
            <person name="Tapia R."/>
            <person name="Land M."/>
            <person name="Hauser L."/>
            <person name="Kyrpides N."/>
            <person name="Ivanova N."/>
            <person name="Pagani I."/>
            <person name="Kitzmiller T."/>
            <person name="Lynd L."/>
            <person name="Izquierdo J."/>
            <person name="Woyke T."/>
        </authorList>
    </citation>
    <scope>NUCLEOTIDE SEQUENCE [LARGE SCALE GENOMIC DNA]</scope>
    <source>
        <strain evidence="3">DSM 19732 / NBRC 101661 / EBR45</strain>
    </source>
</reference>
<dbReference type="STRING" id="720554.Clocl_3183"/>
<dbReference type="RefSeq" id="WP_014256242.1">
    <property type="nucleotide sequence ID" value="NC_016627.1"/>
</dbReference>
<sequence precursor="true">MKKLLCGFIIGGLVFGLGNSFASTIVKNITAHYGVNKIIINGKETVSPDEDPFISNGRTYVPLRYISENMGYRVKWDDENKNVYIVEESAKEKYVLALFDEMLVNFNKAAANEKKIVDILKDEEWSWKKFYTIEGGMSILRFEDESVDFRKASRDLMDWFVNDCKEADIQSKIRIIAESDLQTDGAATEMYYSYIWELFDKHPVDFIKVLADSSKVSEEIYEVVAYGEELTYDYSDELVNKRLEVLKDLYNNDLSEKEREVVNKLIGILLIDNF</sequence>
<evidence type="ECO:0000259" key="1">
    <source>
        <dbReference type="Pfam" id="PF07833"/>
    </source>
</evidence>
<dbReference type="AlphaFoldDB" id="G8LVR9"/>
<accession>G8LVR9</accession>
<keyword evidence="3" id="KW-1185">Reference proteome</keyword>
<evidence type="ECO:0000313" key="2">
    <source>
        <dbReference type="EMBL" id="AEV69705.1"/>
    </source>
</evidence>
<dbReference type="Proteomes" id="UP000005435">
    <property type="component" value="Chromosome"/>
</dbReference>
<dbReference type="Pfam" id="PF07833">
    <property type="entry name" value="Cu_amine_oxidN1"/>
    <property type="match status" value="1"/>
</dbReference>
<dbReference type="Gene3D" id="3.30.457.10">
    <property type="entry name" value="Copper amine oxidase-like, N-terminal domain"/>
    <property type="match status" value="1"/>
</dbReference>
<dbReference type="KEGG" id="ccl:Clocl_3183"/>
<protein>
    <submittedName>
        <fullName evidence="2">Copper amine oxidase family protein</fullName>
    </submittedName>
</protein>
<name>G8LVR9_ACECE</name>
<dbReference type="InterPro" id="IPR012854">
    <property type="entry name" value="Cu_amine_oxidase-like_N"/>
</dbReference>
<feature type="domain" description="Copper amine oxidase-like N-terminal" evidence="1">
    <location>
        <begin position="27"/>
        <end position="85"/>
    </location>
</feature>
<organism evidence="2 3">
    <name type="scientific">Acetivibrio clariflavus (strain DSM 19732 / NBRC 101661 / EBR45)</name>
    <name type="common">Clostridium clariflavum</name>
    <dbReference type="NCBI Taxonomy" id="720554"/>
    <lineage>
        <taxon>Bacteria</taxon>
        <taxon>Bacillati</taxon>
        <taxon>Bacillota</taxon>
        <taxon>Clostridia</taxon>
        <taxon>Eubacteriales</taxon>
        <taxon>Oscillospiraceae</taxon>
        <taxon>Acetivibrio</taxon>
    </lineage>
</organism>
<dbReference type="eggNOG" id="COG4632">
    <property type="taxonomic scope" value="Bacteria"/>
</dbReference>
<dbReference type="EMBL" id="CP003065">
    <property type="protein sequence ID" value="AEV69705.1"/>
    <property type="molecule type" value="Genomic_DNA"/>
</dbReference>